<feature type="domain" description="tRNA pseudouridylate synthase B C-terminal" evidence="7">
    <location>
        <begin position="172"/>
        <end position="212"/>
    </location>
</feature>
<keyword evidence="4 5" id="KW-0413">Isomerase</keyword>
<dbReference type="GO" id="GO:0003723">
    <property type="term" value="F:RNA binding"/>
    <property type="evidence" value="ECO:0007669"/>
    <property type="project" value="InterPro"/>
</dbReference>
<evidence type="ECO:0000256" key="5">
    <source>
        <dbReference type="HAMAP-Rule" id="MF_01080"/>
    </source>
</evidence>
<accession>A0A372IS52</accession>
<comment type="caution">
    <text evidence="8">The sequence shown here is derived from an EMBL/GenBank/DDBJ whole genome shotgun (WGS) entry which is preliminary data.</text>
</comment>
<comment type="catalytic activity">
    <reaction evidence="1 5">
        <text>uridine(55) in tRNA = pseudouridine(55) in tRNA</text>
        <dbReference type="Rhea" id="RHEA:42532"/>
        <dbReference type="Rhea" id="RHEA-COMP:10101"/>
        <dbReference type="Rhea" id="RHEA-COMP:10102"/>
        <dbReference type="ChEBI" id="CHEBI:65314"/>
        <dbReference type="ChEBI" id="CHEBI:65315"/>
        <dbReference type="EC" id="5.4.99.25"/>
    </reaction>
</comment>
<keyword evidence="3 5" id="KW-0819">tRNA processing</keyword>
<dbReference type="CDD" id="cd02573">
    <property type="entry name" value="PseudoU_synth_EcTruB"/>
    <property type="match status" value="1"/>
</dbReference>
<dbReference type="Pfam" id="PF01509">
    <property type="entry name" value="TruB_N"/>
    <property type="match status" value="1"/>
</dbReference>
<dbReference type="InterPro" id="IPR002501">
    <property type="entry name" value="PsdUridine_synth_N"/>
</dbReference>
<evidence type="ECO:0000259" key="7">
    <source>
        <dbReference type="Pfam" id="PF16198"/>
    </source>
</evidence>
<comment type="similarity">
    <text evidence="2 5">Belongs to the pseudouridine synthase TruB family. Type 1 subfamily.</text>
</comment>
<proteinExistence type="inferred from homology"/>
<dbReference type="AlphaFoldDB" id="A0A372IS52"/>
<dbReference type="OrthoDB" id="9802309at2"/>
<name>A0A372IS52_9BACT</name>
<feature type="domain" description="Pseudouridine synthase II N-terminal" evidence="6">
    <location>
        <begin position="23"/>
        <end position="171"/>
    </location>
</feature>
<dbReference type="GO" id="GO:1990481">
    <property type="term" value="P:mRNA pseudouridine synthesis"/>
    <property type="evidence" value="ECO:0007669"/>
    <property type="project" value="TreeGrafter"/>
</dbReference>
<evidence type="ECO:0000256" key="4">
    <source>
        <dbReference type="ARBA" id="ARBA00023235"/>
    </source>
</evidence>
<dbReference type="RefSeq" id="WP_117298484.1">
    <property type="nucleotide sequence ID" value="NZ_QVQT02000002.1"/>
</dbReference>
<dbReference type="InterPro" id="IPR032819">
    <property type="entry name" value="TruB_C"/>
</dbReference>
<evidence type="ECO:0000259" key="6">
    <source>
        <dbReference type="Pfam" id="PF01509"/>
    </source>
</evidence>
<dbReference type="HAMAP" id="MF_01080">
    <property type="entry name" value="TruB_bact"/>
    <property type="match status" value="1"/>
</dbReference>
<evidence type="ECO:0000256" key="2">
    <source>
        <dbReference type="ARBA" id="ARBA00005642"/>
    </source>
</evidence>
<dbReference type="GO" id="GO:0031119">
    <property type="term" value="P:tRNA pseudouridine synthesis"/>
    <property type="evidence" value="ECO:0007669"/>
    <property type="project" value="UniProtKB-UniRule"/>
</dbReference>
<dbReference type="EC" id="5.4.99.25" evidence="5"/>
<dbReference type="SUPFAM" id="SSF55120">
    <property type="entry name" value="Pseudouridine synthase"/>
    <property type="match status" value="1"/>
</dbReference>
<dbReference type="PANTHER" id="PTHR13767:SF2">
    <property type="entry name" value="PSEUDOURIDYLATE SYNTHASE TRUB1"/>
    <property type="match status" value="1"/>
</dbReference>
<feature type="active site" description="Nucleophile" evidence="5">
    <location>
        <position position="38"/>
    </location>
</feature>
<organism evidence="8 9">
    <name type="scientific">Paracidobacterium acidisoli</name>
    <dbReference type="NCBI Taxonomy" id="2303751"/>
    <lineage>
        <taxon>Bacteria</taxon>
        <taxon>Pseudomonadati</taxon>
        <taxon>Acidobacteriota</taxon>
        <taxon>Terriglobia</taxon>
        <taxon>Terriglobales</taxon>
        <taxon>Acidobacteriaceae</taxon>
        <taxon>Paracidobacterium</taxon>
    </lineage>
</organism>
<dbReference type="PANTHER" id="PTHR13767">
    <property type="entry name" value="TRNA-PSEUDOURIDINE SYNTHASE"/>
    <property type="match status" value="1"/>
</dbReference>
<dbReference type="NCBIfam" id="TIGR00431">
    <property type="entry name" value="TruB"/>
    <property type="match status" value="1"/>
</dbReference>
<comment type="function">
    <text evidence="5">Responsible for synthesis of pseudouridine from uracil-55 in the psi GC loop of transfer RNAs.</text>
</comment>
<dbReference type="GO" id="GO:0160148">
    <property type="term" value="F:tRNA pseudouridine(55) synthase activity"/>
    <property type="evidence" value="ECO:0007669"/>
    <property type="project" value="UniProtKB-EC"/>
</dbReference>
<evidence type="ECO:0000313" key="8">
    <source>
        <dbReference type="EMBL" id="RFU17736.1"/>
    </source>
</evidence>
<dbReference type="Proteomes" id="UP000264702">
    <property type="component" value="Unassembled WGS sequence"/>
</dbReference>
<dbReference type="InterPro" id="IPR014780">
    <property type="entry name" value="tRNA_psdUridine_synth_TruB"/>
</dbReference>
<dbReference type="EMBL" id="QVQT01000002">
    <property type="protein sequence ID" value="RFU17736.1"/>
    <property type="molecule type" value="Genomic_DNA"/>
</dbReference>
<dbReference type="Pfam" id="PF16198">
    <property type="entry name" value="TruB_C_2"/>
    <property type="match status" value="1"/>
</dbReference>
<gene>
    <name evidence="5 8" type="primary">truB</name>
    <name evidence="8" type="ORF">D0Y96_06330</name>
</gene>
<evidence type="ECO:0000256" key="1">
    <source>
        <dbReference type="ARBA" id="ARBA00000385"/>
    </source>
</evidence>
<keyword evidence="9" id="KW-1185">Reference proteome</keyword>
<reference evidence="8 9" key="1">
    <citation type="submission" date="2018-08" db="EMBL/GenBank/DDBJ databases">
        <title>Acidipila sp. 4G-K13, an acidobacterium isolated from forest soil.</title>
        <authorList>
            <person name="Gao Z.-H."/>
            <person name="Qiu L.-H."/>
        </authorList>
    </citation>
    <scope>NUCLEOTIDE SEQUENCE [LARGE SCALE GENOMIC DNA]</scope>
    <source>
        <strain evidence="8 9">4G-K13</strain>
    </source>
</reference>
<evidence type="ECO:0000313" key="9">
    <source>
        <dbReference type="Proteomes" id="UP000264702"/>
    </source>
</evidence>
<dbReference type="Gene3D" id="3.30.2350.10">
    <property type="entry name" value="Pseudouridine synthase"/>
    <property type="match status" value="1"/>
</dbReference>
<sequence length="291" mass="30816">MNGLLILDKPGGMTSHDVVTRVRRATGESSVGHLGTLDPMATGVLPLLLGKYTRLAQFFGAAEKAYTGTIRFGFATDTYDAEGKAASEVQAVALTLEQVRAAASRFHGEMEQMPPPFSAKKVDGKVAHRLARAGEMPKLKPARITIAEFSIDSVDGDVAAFTMRVSAGGYVRSVAHEMGLALGCGAHLASLRRTAAGPFTLAGALSLEEMESLASAGALETRMPHPRTLLPEIPPVAGDEQTLGRLRNGMQVNLPEFSGAPLVKIFEGQRELVAIGRRVAGTLFQPNVVLV</sequence>
<dbReference type="InterPro" id="IPR020103">
    <property type="entry name" value="PsdUridine_synth_cat_dom_sf"/>
</dbReference>
<evidence type="ECO:0000256" key="3">
    <source>
        <dbReference type="ARBA" id="ARBA00022694"/>
    </source>
</evidence>
<protein>
    <recommendedName>
        <fullName evidence="5">tRNA pseudouridine synthase B</fullName>
        <ecNumber evidence="5">5.4.99.25</ecNumber>
    </recommendedName>
    <alternativeName>
        <fullName evidence="5">tRNA pseudouridine(55) synthase</fullName>
        <shortName evidence="5">Psi55 synthase</shortName>
    </alternativeName>
    <alternativeName>
        <fullName evidence="5">tRNA pseudouridylate synthase</fullName>
    </alternativeName>
    <alternativeName>
        <fullName evidence="5">tRNA-uridine isomerase</fullName>
    </alternativeName>
</protein>